<dbReference type="PANTHER" id="PTHR10587:SF133">
    <property type="entry name" value="CHITIN DEACETYLASE 1-RELATED"/>
    <property type="match status" value="1"/>
</dbReference>
<keyword evidence="2" id="KW-0378">Hydrolase</keyword>
<feature type="region of interest" description="Disordered" evidence="3">
    <location>
        <begin position="305"/>
        <end position="331"/>
    </location>
</feature>
<protein>
    <submittedName>
        <fullName evidence="5">Polysaccharide deacetylase family protein</fullName>
    </submittedName>
</protein>
<evidence type="ECO:0000259" key="4">
    <source>
        <dbReference type="PROSITE" id="PS51677"/>
    </source>
</evidence>
<dbReference type="CDD" id="cd10917">
    <property type="entry name" value="CE4_NodB_like_6s_7s"/>
    <property type="match status" value="1"/>
</dbReference>
<dbReference type="PANTHER" id="PTHR10587">
    <property type="entry name" value="GLYCOSYL TRANSFERASE-RELATED"/>
    <property type="match status" value="1"/>
</dbReference>
<dbReference type="GO" id="GO:0016810">
    <property type="term" value="F:hydrolase activity, acting on carbon-nitrogen (but not peptide) bonds"/>
    <property type="evidence" value="ECO:0007669"/>
    <property type="project" value="InterPro"/>
</dbReference>
<feature type="domain" description="NodB homology" evidence="4">
    <location>
        <begin position="118"/>
        <end position="294"/>
    </location>
</feature>
<sequence>MSHHGGRTWPEFCGGSRPRTIHDTPPGFRPPPTAGPHQPARAAPVLWSKKIIAALVVVSIAGCGGGGQKAEKEERAVGRVEEVIPPHELAERLAAVQPEWPTAFGAFRPRALDCAALKCVALTFDDGPYRYTAKLLDMLAEHQAKATFFVVGRMVAASGAAGLRRMVAEGHEVGNHTWDHAMLTDLRRPLIEAELRRTQQIVRSATGTRMRIMRPPYGATNRLVARVAEGHGLAQILWDVDTVDWRDRRPALITRRAVAAPPGTIVLLHDIHRTTVEAAPRILSELARAGYTFVTVSELLGDHMPGPGRLYPDRSERELRNAADRPAAGRP</sequence>
<evidence type="ECO:0000256" key="1">
    <source>
        <dbReference type="ARBA" id="ARBA00022723"/>
    </source>
</evidence>
<keyword evidence="6" id="KW-1185">Reference proteome</keyword>
<name>A0A366LTU5_9ACTN</name>
<dbReference type="Gene3D" id="3.20.20.370">
    <property type="entry name" value="Glycoside hydrolase/deacetylase"/>
    <property type="match status" value="1"/>
</dbReference>
<dbReference type="EMBL" id="QMEY01000012">
    <property type="protein sequence ID" value="RBQ17358.1"/>
    <property type="molecule type" value="Genomic_DNA"/>
</dbReference>
<dbReference type="GO" id="GO:0016020">
    <property type="term" value="C:membrane"/>
    <property type="evidence" value="ECO:0007669"/>
    <property type="project" value="TreeGrafter"/>
</dbReference>
<dbReference type="GO" id="GO:0046872">
    <property type="term" value="F:metal ion binding"/>
    <property type="evidence" value="ECO:0007669"/>
    <property type="project" value="UniProtKB-KW"/>
</dbReference>
<dbReference type="PROSITE" id="PS51677">
    <property type="entry name" value="NODB"/>
    <property type="match status" value="1"/>
</dbReference>
<dbReference type="Pfam" id="PF01522">
    <property type="entry name" value="Polysacc_deac_1"/>
    <property type="match status" value="1"/>
</dbReference>
<dbReference type="SUPFAM" id="SSF88713">
    <property type="entry name" value="Glycoside hydrolase/deacetylase"/>
    <property type="match status" value="1"/>
</dbReference>
<dbReference type="GO" id="GO:0005975">
    <property type="term" value="P:carbohydrate metabolic process"/>
    <property type="evidence" value="ECO:0007669"/>
    <property type="project" value="InterPro"/>
</dbReference>
<feature type="compositionally biased region" description="Basic and acidic residues" evidence="3">
    <location>
        <begin position="311"/>
        <end position="323"/>
    </location>
</feature>
<dbReference type="InterPro" id="IPR002509">
    <property type="entry name" value="NODB_dom"/>
</dbReference>
<reference evidence="5 6" key="1">
    <citation type="submission" date="2018-06" db="EMBL/GenBank/DDBJ databases">
        <title>Sphaerisporangium craniellae sp. nov., isolated from a marine sponge in the South China Sea.</title>
        <authorList>
            <person name="Li L."/>
        </authorList>
    </citation>
    <scope>NUCLEOTIDE SEQUENCE [LARGE SCALE GENOMIC DNA]</scope>
    <source>
        <strain evidence="5 6">LHW63015</strain>
    </source>
</reference>
<accession>A0A366LTU5</accession>
<keyword evidence="1" id="KW-0479">Metal-binding</keyword>
<dbReference type="InterPro" id="IPR050248">
    <property type="entry name" value="Polysacc_deacetylase_ArnD"/>
</dbReference>
<dbReference type="AlphaFoldDB" id="A0A366LTU5"/>
<feature type="region of interest" description="Disordered" evidence="3">
    <location>
        <begin position="1"/>
        <end position="40"/>
    </location>
</feature>
<organism evidence="5 6">
    <name type="scientific">Spongiactinospora rosea</name>
    <dbReference type="NCBI Taxonomy" id="2248750"/>
    <lineage>
        <taxon>Bacteria</taxon>
        <taxon>Bacillati</taxon>
        <taxon>Actinomycetota</taxon>
        <taxon>Actinomycetes</taxon>
        <taxon>Streptosporangiales</taxon>
        <taxon>Streptosporangiaceae</taxon>
        <taxon>Spongiactinospora</taxon>
    </lineage>
</organism>
<comment type="caution">
    <text evidence="5">The sequence shown here is derived from an EMBL/GenBank/DDBJ whole genome shotgun (WGS) entry which is preliminary data.</text>
</comment>
<evidence type="ECO:0000256" key="3">
    <source>
        <dbReference type="SAM" id="MobiDB-lite"/>
    </source>
</evidence>
<evidence type="ECO:0000313" key="6">
    <source>
        <dbReference type="Proteomes" id="UP000253303"/>
    </source>
</evidence>
<evidence type="ECO:0000256" key="2">
    <source>
        <dbReference type="ARBA" id="ARBA00022801"/>
    </source>
</evidence>
<dbReference type="Proteomes" id="UP000253303">
    <property type="component" value="Unassembled WGS sequence"/>
</dbReference>
<gene>
    <name evidence="5" type="ORF">DP939_25845</name>
</gene>
<proteinExistence type="predicted"/>
<evidence type="ECO:0000313" key="5">
    <source>
        <dbReference type="EMBL" id="RBQ17358.1"/>
    </source>
</evidence>
<dbReference type="OrthoDB" id="3521160at2"/>
<dbReference type="InterPro" id="IPR011330">
    <property type="entry name" value="Glyco_hydro/deAcase_b/a-brl"/>
</dbReference>